<comment type="caution">
    <text evidence="1">The sequence shown here is derived from an EMBL/GenBank/DDBJ whole genome shotgun (WGS) entry which is preliminary data.</text>
</comment>
<proteinExistence type="predicted"/>
<reference evidence="2" key="1">
    <citation type="journal article" date="2022" name="Mol. Ecol. Resour.">
        <title>The genomes of chicory, endive, great burdock and yacon provide insights into Asteraceae palaeo-polyploidization history and plant inulin production.</title>
        <authorList>
            <person name="Fan W."/>
            <person name="Wang S."/>
            <person name="Wang H."/>
            <person name="Wang A."/>
            <person name="Jiang F."/>
            <person name="Liu H."/>
            <person name="Zhao H."/>
            <person name="Xu D."/>
            <person name="Zhang Y."/>
        </authorList>
    </citation>
    <scope>NUCLEOTIDE SEQUENCE [LARGE SCALE GENOMIC DNA]</scope>
    <source>
        <strain evidence="2">cv. Yunnan</strain>
    </source>
</reference>
<gene>
    <name evidence="1" type="ORF">L1987_39037</name>
</gene>
<reference evidence="1 2" key="2">
    <citation type="journal article" date="2022" name="Mol. Ecol. Resour.">
        <title>The genomes of chicory, endive, great burdock and yacon provide insights into Asteraceae paleo-polyploidization history and plant inulin production.</title>
        <authorList>
            <person name="Fan W."/>
            <person name="Wang S."/>
            <person name="Wang H."/>
            <person name="Wang A."/>
            <person name="Jiang F."/>
            <person name="Liu H."/>
            <person name="Zhao H."/>
            <person name="Xu D."/>
            <person name="Zhang Y."/>
        </authorList>
    </citation>
    <scope>NUCLEOTIDE SEQUENCE [LARGE SCALE GENOMIC DNA]</scope>
    <source>
        <strain evidence="2">cv. Yunnan</strain>
        <tissue evidence="1">Leaves</tissue>
    </source>
</reference>
<name>A0ACB9HL72_9ASTR</name>
<organism evidence="1 2">
    <name type="scientific">Smallanthus sonchifolius</name>
    <dbReference type="NCBI Taxonomy" id="185202"/>
    <lineage>
        <taxon>Eukaryota</taxon>
        <taxon>Viridiplantae</taxon>
        <taxon>Streptophyta</taxon>
        <taxon>Embryophyta</taxon>
        <taxon>Tracheophyta</taxon>
        <taxon>Spermatophyta</taxon>
        <taxon>Magnoliopsida</taxon>
        <taxon>eudicotyledons</taxon>
        <taxon>Gunneridae</taxon>
        <taxon>Pentapetalae</taxon>
        <taxon>asterids</taxon>
        <taxon>campanulids</taxon>
        <taxon>Asterales</taxon>
        <taxon>Asteraceae</taxon>
        <taxon>Asteroideae</taxon>
        <taxon>Heliantheae alliance</taxon>
        <taxon>Millerieae</taxon>
        <taxon>Smallanthus</taxon>
    </lineage>
</organism>
<dbReference type="Proteomes" id="UP001056120">
    <property type="component" value="Linkage Group LG12"/>
</dbReference>
<dbReference type="EMBL" id="CM042029">
    <property type="protein sequence ID" value="KAI3796367.1"/>
    <property type="molecule type" value="Genomic_DNA"/>
</dbReference>
<accession>A0ACB9HL72</accession>
<evidence type="ECO:0000313" key="1">
    <source>
        <dbReference type="EMBL" id="KAI3796367.1"/>
    </source>
</evidence>
<keyword evidence="2" id="KW-1185">Reference proteome</keyword>
<sequence>MACNQNQLLLFSKCEVHERSRKHGDSLPHLLKSFTSLLLPPSRVPSLPLANGKLDPISLHSYLKSPIAPPASTNPRSNN</sequence>
<protein>
    <submittedName>
        <fullName evidence="1">Uncharacterized protein</fullName>
    </submittedName>
</protein>
<evidence type="ECO:0000313" key="2">
    <source>
        <dbReference type="Proteomes" id="UP001056120"/>
    </source>
</evidence>